<keyword evidence="3" id="KW-1185">Reference proteome</keyword>
<dbReference type="Proteomes" id="UP000271624">
    <property type="component" value="Unassembled WGS sequence"/>
</dbReference>
<evidence type="ECO:0000313" key="2">
    <source>
        <dbReference type="EMBL" id="RUT04793.1"/>
    </source>
</evidence>
<accession>A0A433VFE4</accession>
<dbReference type="Gene3D" id="3.90.550.10">
    <property type="entry name" value="Spore Coat Polysaccharide Biosynthesis Protein SpsA, Chain A"/>
    <property type="match status" value="1"/>
</dbReference>
<dbReference type="GO" id="GO:0016758">
    <property type="term" value="F:hexosyltransferase activity"/>
    <property type="evidence" value="ECO:0007669"/>
    <property type="project" value="UniProtKB-ARBA"/>
</dbReference>
<organism evidence="2 3">
    <name type="scientific">Dulcicalothrix desertica PCC 7102</name>
    <dbReference type="NCBI Taxonomy" id="232991"/>
    <lineage>
        <taxon>Bacteria</taxon>
        <taxon>Bacillati</taxon>
        <taxon>Cyanobacteriota</taxon>
        <taxon>Cyanophyceae</taxon>
        <taxon>Nostocales</taxon>
        <taxon>Calotrichaceae</taxon>
        <taxon>Dulcicalothrix</taxon>
    </lineage>
</organism>
<dbReference type="RefSeq" id="WP_127082760.1">
    <property type="nucleotide sequence ID" value="NZ_RSCL01000010.1"/>
</dbReference>
<protein>
    <submittedName>
        <fullName evidence="2">Glycosyl transferase</fullName>
    </submittedName>
</protein>
<gene>
    <name evidence="2" type="ORF">DSM106972_043620</name>
</gene>
<dbReference type="InterPro" id="IPR001173">
    <property type="entry name" value="Glyco_trans_2-like"/>
</dbReference>
<dbReference type="CDD" id="cd00761">
    <property type="entry name" value="Glyco_tranf_GTA_type"/>
    <property type="match status" value="1"/>
</dbReference>
<dbReference type="Pfam" id="PF00535">
    <property type="entry name" value="Glycos_transf_2"/>
    <property type="match status" value="1"/>
</dbReference>
<reference evidence="2" key="1">
    <citation type="submission" date="2018-12" db="EMBL/GenBank/DDBJ databases">
        <authorList>
            <person name="Will S."/>
            <person name="Neumann-Schaal M."/>
            <person name="Henke P."/>
        </authorList>
    </citation>
    <scope>NUCLEOTIDE SEQUENCE</scope>
    <source>
        <strain evidence="2">PCC 7102</strain>
    </source>
</reference>
<proteinExistence type="predicted"/>
<dbReference type="AlphaFoldDB" id="A0A433VFE4"/>
<dbReference type="OrthoDB" id="9812327at2"/>
<reference evidence="2" key="2">
    <citation type="journal article" date="2019" name="Genome Biol. Evol.">
        <title>Day and night: Metabolic profiles and evolutionary relationships of six axenic non-marine cyanobacteria.</title>
        <authorList>
            <person name="Will S.E."/>
            <person name="Henke P."/>
            <person name="Boedeker C."/>
            <person name="Huang S."/>
            <person name="Brinkmann H."/>
            <person name="Rohde M."/>
            <person name="Jarek M."/>
            <person name="Friedl T."/>
            <person name="Seufert S."/>
            <person name="Schumacher M."/>
            <person name="Overmann J."/>
            <person name="Neumann-Schaal M."/>
            <person name="Petersen J."/>
        </authorList>
    </citation>
    <scope>NUCLEOTIDE SEQUENCE [LARGE SCALE GENOMIC DNA]</scope>
    <source>
        <strain evidence="2">PCC 7102</strain>
    </source>
</reference>
<dbReference type="EMBL" id="RSCL01000010">
    <property type="protein sequence ID" value="RUT04793.1"/>
    <property type="molecule type" value="Genomic_DNA"/>
</dbReference>
<dbReference type="SUPFAM" id="SSF53448">
    <property type="entry name" value="Nucleotide-diphospho-sugar transferases"/>
    <property type="match status" value="1"/>
</dbReference>
<dbReference type="InterPro" id="IPR029044">
    <property type="entry name" value="Nucleotide-diphossugar_trans"/>
</dbReference>
<name>A0A433VFE4_9CYAN</name>
<dbReference type="PANTHER" id="PTHR22916:SF3">
    <property type="entry name" value="UDP-GLCNAC:BETAGAL BETA-1,3-N-ACETYLGLUCOSAMINYLTRANSFERASE-LIKE PROTEIN 1"/>
    <property type="match status" value="1"/>
</dbReference>
<evidence type="ECO:0000259" key="1">
    <source>
        <dbReference type="Pfam" id="PF00535"/>
    </source>
</evidence>
<dbReference type="PANTHER" id="PTHR22916">
    <property type="entry name" value="GLYCOSYLTRANSFERASE"/>
    <property type="match status" value="1"/>
</dbReference>
<sequence>MVKVSVIIPAYNAMRYLPQTLDSVLQQTFIDYEVIIVNDGSSDSIIEWAPQSKDSRIRLITQSNQGVSAARNTGIVNSQGEYIAFLDADDLWVPEYLEKQVKHLDKYVNVGVVYTWTKLIDELGNSINRIFASHASGMIWKELLLKNVISTGSSAMVRRQCIENVGAFDTQLAHAEDLDFWLRIAKKYEFGVIKEPLIYYRQHPYNVTKNRTKMMHGLQTVYERAFATAPLDMLYLRNQAYASLFIGFAWLAIDDQDIKTVIKYHKQAFLHYPFVYFKESYLRLNLAIFMMRLFGNEGYNGVRNLTRDFKCIILNFTKHIEKPDALLRVLFKSFNVS</sequence>
<comment type="caution">
    <text evidence="2">The sequence shown here is derived from an EMBL/GenBank/DDBJ whole genome shotgun (WGS) entry which is preliminary data.</text>
</comment>
<evidence type="ECO:0000313" key="3">
    <source>
        <dbReference type="Proteomes" id="UP000271624"/>
    </source>
</evidence>
<keyword evidence="2" id="KW-0808">Transferase</keyword>
<feature type="domain" description="Glycosyltransferase 2-like" evidence="1">
    <location>
        <begin position="5"/>
        <end position="165"/>
    </location>
</feature>